<evidence type="ECO:0000256" key="5">
    <source>
        <dbReference type="ARBA" id="ARBA00022723"/>
    </source>
</evidence>
<dbReference type="InterPro" id="IPR002401">
    <property type="entry name" value="Cyt_P450_E_grp-I"/>
</dbReference>
<keyword evidence="5 10" id="KW-0479">Metal-binding</keyword>
<evidence type="ECO:0000256" key="2">
    <source>
        <dbReference type="ARBA" id="ARBA00004370"/>
    </source>
</evidence>
<dbReference type="Pfam" id="PF00067">
    <property type="entry name" value="p450"/>
    <property type="match status" value="1"/>
</dbReference>
<dbReference type="Proteomes" id="UP001187192">
    <property type="component" value="Unassembled WGS sequence"/>
</dbReference>
<evidence type="ECO:0000313" key="15">
    <source>
        <dbReference type="EMBL" id="GMN71522.1"/>
    </source>
</evidence>
<feature type="region of interest" description="Disordered" evidence="12">
    <location>
        <begin position="208"/>
        <end position="241"/>
    </location>
</feature>
<comment type="subcellular location">
    <subcellularLocation>
        <location evidence="2">Membrane</location>
    </subcellularLocation>
</comment>
<dbReference type="EMBL" id="BTGU01013957">
    <property type="protein sequence ID" value="GMN71525.1"/>
    <property type="molecule type" value="Genomic_DNA"/>
</dbReference>
<dbReference type="PANTHER" id="PTHR47943">
    <property type="entry name" value="CYTOCHROME P450 93A3-LIKE"/>
    <property type="match status" value="1"/>
</dbReference>
<accession>A0AA88JF18</accession>
<evidence type="ECO:0000313" key="13">
    <source>
        <dbReference type="EMBL" id="GMN71510.1"/>
    </source>
</evidence>
<reference evidence="13" key="1">
    <citation type="submission" date="2023-07" db="EMBL/GenBank/DDBJ databases">
        <title>draft genome sequence of fig (Ficus carica).</title>
        <authorList>
            <person name="Takahashi T."/>
            <person name="Nishimura K."/>
        </authorList>
    </citation>
    <scope>NUCLEOTIDE SEQUENCE</scope>
</reference>
<dbReference type="SUPFAM" id="SSF48264">
    <property type="entry name" value="Cytochrome P450"/>
    <property type="match status" value="1"/>
</dbReference>
<comment type="similarity">
    <text evidence="3 11">Belongs to the cytochrome P450 family.</text>
</comment>
<dbReference type="PROSITE" id="PS00086">
    <property type="entry name" value="CYTOCHROME_P450"/>
    <property type="match status" value="1"/>
</dbReference>
<comment type="cofactor">
    <cofactor evidence="1 10">
        <name>heme</name>
        <dbReference type="ChEBI" id="CHEBI:30413"/>
    </cofactor>
</comment>
<gene>
    <name evidence="13" type="ORF">TIFTF001_054110</name>
    <name evidence="14" type="ORF">TIFTF001_054111</name>
    <name evidence="15" type="ORF">TIFTF001_054112</name>
    <name evidence="16" type="ORF">TIFTF001_054113</name>
</gene>
<keyword evidence="9" id="KW-0472">Membrane</keyword>
<dbReference type="InterPro" id="IPR017972">
    <property type="entry name" value="Cyt_P450_CS"/>
</dbReference>
<evidence type="ECO:0000256" key="1">
    <source>
        <dbReference type="ARBA" id="ARBA00001971"/>
    </source>
</evidence>
<dbReference type="AlphaFoldDB" id="A0AA88JF18"/>
<name>A0AA88JF18_FICCA</name>
<dbReference type="EMBL" id="BTGU01013955">
    <property type="protein sequence ID" value="GMN71516.1"/>
    <property type="molecule type" value="Genomic_DNA"/>
</dbReference>
<evidence type="ECO:0008006" key="18">
    <source>
        <dbReference type="Google" id="ProtNLM"/>
    </source>
</evidence>
<evidence type="ECO:0000313" key="14">
    <source>
        <dbReference type="EMBL" id="GMN71516.1"/>
    </source>
</evidence>
<dbReference type="GO" id="GO:0004497">
    <property type="term" value="F:monooxygenase activity"/>
    <property type="evidence" value="ECO:0007669"/>
    <property type="project" value="UniProtKB-KW"/>
</dbReference>
<dbReference type="GO" id="GO:0005506">
    <property type="term" value="F:iron ion binding"/>
    <property type="evidence" value="ECO:0007669"/>
    <property type="project" value="InterPro"/>
</dbReference>
<dbReference type="Gene3D" id="1.10.630.10">
    <property type="entry name" value="Cytochrome P450"/>
    <property type="match status" value="1"/>
</dbReference>
<dbReference type="PRINTS" id="PR00385">
    <property type="entry name" value="P450"/>
</dbReference>
<evidence type="ECO:0000256" key="10">
    <source>
        <dbReference type="PIRSR" id="PIRSR602401-1"/>
    </source>
</evidence>
<keyword evidence="7 10" id="KW-0408">Iron</keyword>
<evidence type="ECO:0000256" key="6">
    <source>
        <dbReference type="ARBA" id="ARBA00023002"/>
    </source>
</evidence>
<feature type="binding site" description="axial binding residue" evidence="10">
    <location>
        <position position="127"/>
    </location>
    <ligand>
        <name>heme</name>
        <dbReference type="ChEBI" id="CHEBI:30413"/>
    </ligand>
    <ligandPart>
        <name>Fe</name>
        <dbReference type="ChEBI" id="CHEBI:18248"/>
    </ligandPart>
</feature>
<feature type="compositionally biased region" description="Polar residues" evidence="12">
    <location>
        <begin position="228"/>
        <end position="241"/>
    </location>
</feature>
<dbReference type="PANTHER" id="PTHR47943:SF2">
    <property type="entry name" value="CYTOCHROME P450"/>
    <property type="match status" value="1"/>
</dbReference>
<dbReference type="GO" id="GO:0016020">
    <property type="term" value="C:membrane"/>
    <property type="evidence" value="ECO:0007669"/>
    <property type="project" value="UniProtKB-SubCell"/>
</dbReference>
<evidence type="ECO:0000256" key="8">
    <source>
        <dbReference type="ARBA" id="ARBA00023033"/>
    </source>
</evidence>
<evidence type="ECO:0000256" key="7">
    <source>
        <dbReference type="ARBA" id="ARBA00023004"/>
    </source>
</evidence>
<dbReference type="PRINTS" id="PR00463">
    <property type="entry name" value="EP450I"/>
</dbReference>
<protein>
    <recommendedName>
        <fullName evidence="18">Cytochrome P450</fullName>
    </recommendedName>
</protein>
<comment type="caution">
    <text evidence="13">The sequence shown here is derived from an EMBL/GenBank/DDBJ whole genome shotgun (WGS) entry which is preliminary data.</text>
</comment>
<organism evidence="13 17">
    <name type="scientific">Ficus carica</name>
    <name type="common">Common fig</name>
    <dbReference type="NCBI Taxonomy" id="3494"/>
    <lineage>
        <taxon>Eukaryota</taxon>
        <taxon>Viridiplantae</taxon>
        <taxon>Streptophyta</taxon>
        <taxon>Embryophyta</taxon>
        <taxon>Tracheophyta</taxon>
        <taxon>Spermatophyta</taxon>
        <taxon>Magnoliopsida</taxon>
        <taxon>eudicotyledons</taxon>
        <taxon>Gunneridae</taxon>
        <taxon>Pentapetalae</taxon>
        <taxon>rosids</taxon>
        <taxon>fabids</taxon>
        <taxon>Rosales</taxon>
        <taxon>Moraceae</taxon>
        <taxon>Ficeae</taxon>
        <taxon>Ficus</taxon>
    </lineage>
</organism>
<sequence length="271" mass="30623">MSELMKHPSILKKVQKELETVVGMSRLVEESDLKRLDYLDMVVKETMRLHPVAPLLIPHAALEDCTVNGFHIPQKSRVFINIWAIGRDPNSWTDPEKFFPERFEGSSVDLRGRDFQLIPFGAGRRGCPGMQLGLIVVKLVLAQLVHCFDWELPNGLLPTEDSIKLCDGNVLCTAAGPYSGATRKRALHNSKREVVQPGERISLFAVDNDRDEPRGRDERRAIAKGRSHSSSTMAETMGRSFQQKSREEVQRYWYWGRAVRSSTASSGFATR</sequence>
<keyword evidence="4 10" id="KW-0349">Heme</keyword>
<evidence type="ECO:0000256" key="9">
    <source>
        <dbReference type="ARBA" id="ARBA00023136"/>
    </source>
</evidence>
<dbReference type="InterPro" id="IPR036396">
    <property type="entry name" value="Cyt_P450_sf"/>
</dbReference>
<evidence type="ECO:0000256" key="3">
    <source>
        <dbReference type="ARBA" id="ARBA00010617"/>
    </source>
</evidence>
<dbReference type="EMBL" id="BTGU01013956">
    <property type="protein sequence ID" value="GMN71522.1"/>
    <property type="molecule type" value="Genomic_DNA"/>
</dbReference>
<keyword evidence="6 11" id="KW-0560">Oxidoreductase</keyword>
<evidence type="ECO:0000256" key="11">
    <source>
        <dbReference type="RuleBase" id="RU000461"/>
    </source>
</evidence>
<dbReference type="GO" id="GO:0020037">
    <property type="term" value="F:heme binding"/>
    <property type="evidence" value="ECO:0007669"/>
    <property type="project" value="InterPro"/>
</dbReference>
<dbReference type="EMBL" id="BTGU01013954">
    <property type="protein sequence ID" value="GMN71510.1"/>
    <property type="molecule type" value="Genomic_DNA"/>
</dbReference>
<evidence type="ECO:0000313" key="16">
    <source>
        <dbReference type="EMBL" id="GMN71525.1"/>
    </source>
</evidence>
<keyword evidence="8 11" id="KW-0503">Monooxygenase</keyword>
<dbReference type="InterPro" id="IPR001128">
    <property type="entry name" value="Cyt_P450"/>
</dbReference>
<proteinExistence type="inferred from homology"/>
<dbReference type="GO" id="GO:0016705">
    <property type="term" value="F:oxidoreductase activity, acting on paired donors, with incorporation or reduction of molecular oxygen"/>
    <property type="evidence" value="ECO:0007669"/>
    <property type="project" value="InterPro"/>
</dbReference>
<dbReference type="FunFam" id="1.10.630.10:FF:000126">
    <property type="entry name" value="Predicted protein"/>
    <property type="match status" value="1"/>
</dbReference>
<evidence type="ECO:0000256" key="4">
    <source>
        <dbReference type="ARBA" id="ARBA00022617"/>
    </source>
</evidence>
<evidence type="ECO:0000313" key="17">
    <source>
        <dbReference type="Proteomes" id="UP001187192"/>
    </source>
</evidence>
<keyword evidence="17" id="KW-1185">Reference proteome</keyword>
<evidence type="ECO:0000256" key="12">
    <source>
        <dbReference type="SAM" id="MobiDB-lite"/>
    </source>
</evidence>
<feature type="compositionally biased region" description="Basic and acidic residues" evidence="12">
    <location>
        <begin position="208"/>
        <end position="221"/>
    </location>
</feature>